<proteinExistence type="predicted"/>
<feature type="transmembrane region" description="Helical" evidence="1">
    <location>
        <begin position="20"/>
        <end position="53"/>
    </location>
</feature>
<organism evidence="2 3">
    <name type="scientific">Streptomyces malaysiensis</name>
    <dbReference type="NCBI Taxonomy" id="92644"/>
    <lineage>
        <taxon>Bacteria</taxon>
        <taxon>Bacillati</taxon>
        <taxon>Actinomycetota</taxon>
        <taxon>Actinomycetes</taxon>
        <taxon>Kitasatosporales</taxon>
        <taxon>Streptomycetaceae</taxon>
        <taxon>Streptomyces</taxon>
        <taxon>Streptomyces violaceusniger group</taxon>
    </lineage>
</organism>
<sequence length="71" mass="7815">MRLWAVKEAGDMSTRAKVATGGVVAGVILLWLLPFWAAVLVMVGVPAAAYLLLDPSQRRKLRRVSRKQLGR</sequence>
<dbReference type="EMBL" id="LJIW01000002">
    <property type="protein sequence ID" value="PNG90781.1"/>
    <property type="molecule type" value="Genomic_DNA"/>
</dbReference>
<evidence type="ECO:0000256" key="1">
    <source>
        <dbReference type="SAM" id="Phobius"/>
    </source>
</evidence>
<dbReference type="Proteomes" id="UP000236520">
    <property type="component" value="Unassembled WGS sequence"/>
</dbReference>
<comment type="caution">
    <text evidence="2">The sequence shown here is derived from an EMBL/GenBank/DDBJ whole genome shotgun (WGS) entry which is preliminary data.</text>
</comment>
<keyword evidence="1" id="KW-0472">Membrane</keyword>
<reference evidence="2 3" key="1">
    <citation type="submission" date="2015-09" db="EMBL/GenBank/DDBJ databases">
        <title>Genome sequence, genome mining and natural product profiling of a biocontrol bacterium Streptomyces malaysiensis F913.</title>
        <authorList>
            <person name="Xu Y."/>
            <person name="Wei J."/>
            <person name="Xie J."/>
            <person name="Li T."/>
            <person name="Zhou Z."/>
        </authorList>
    </citation>
    <scope>NUCLEOTIDE SEQUENCE [LARGE SCALE GENOMIC DNA]</scope>
    <source>
        <strain evidence="2 3">F913</strain>
    </source>
</reference>
<evidence type="ECO:0000313" key="2">
    <source>
        <dbReference type="EMBL" id="PNG90781.1"/>
    </source>
</evidence>
<accession>A0A2J7YRZ2</accession>
<name>A0A2J7YRZ2_STRMQ</name>
<keyword evidence="1" id="KW-0812">Transmembrane</keyword>
<keyword evidence="3" id="KW-1185">Reference proteome</keyword>
<gene>
    <name evidence="2" type="ORF">SMF913_26246</name>
</gene>
<evidence type="ECO:0000313" key="3">
    <source>
        <dbReference type="Proteomes" id="UP000236520"/>
    </source>
</evidence>
<keyword evidence="1" id="KW-1133">Transmembrane helix</keyword>
<dbReference type="AlphaFoldDB" id="A0A2J7YRZ2"/>
<protein>
    <submittedName>
        <fullName evidence="2">Uncharacterized protein</fullName>
    </submittedName>
</protein>